<accession>A0ABV9RIL6</accession>
<dbReference type="InterPro" id="IPR000073">
    <property type="entry name" value="AB_hydrolase_1"/>
</dbReference>
<reference evidence="4" key="1">
    <citation type="journal article" date="2019" name="Int. J. Syst. Evol. Microbiol.">
        <title>The Global Catalogue of Microorganisms (GCM) 10K type strain sequencing project: providing services to taxonomists for standard genome sequencing and annotation.</title>
        <authorList>
            <consortium name="The Broad Institute Genomics Platform"/>
            <consortium name="The Broad Institute Genome Sequencing Center for Infectious Disease"/>
            <person name="Wu L."/>
            <person name="Ma J."/>
        </authorList>
    </citation>
    <scope>NUCLEOTIDE SEQUENCE [LARGE SCALE GENOMIC DNA]</scope>
    <source>
        <strain evidence="4">CCUG 50347</strain>
    </source>
</reference>
<proteinExistence type="predicted"/>
<evidence type="ECO:0000313" key="4">
    <source>
        <dbReference type="Proteomes" id="UP001595909"/>
    </source>
</evidence>
<dbReference type="Gene3D" id="3.40.50.1820">
    <property type="entry name" value="alpha/beta hydrolase"/>
    <property type="match status" value="1"/>
</dbReference>
<dbReference type="PANTHER" id="PTHR43433:SF5">
    <property type="entry name" value="AB HYDROLASE-1 DOMAIN-CONTAINING PROTEIN"/>
    <property type="match status" value="1"/>
</dbReference>
<protein>
    <submittedName>
        <fullName evidence="3">Alpha/beta fold hydrolase</fullName>
    </submittedName>
</protein>
<gene>
    <name evidence="3" type="ORF">ACFPEL_14485</name>
</gene>
<dbReference type="InterPro" id="IPR029058">
    <property type="entry name" value="AB_hydrolase_fold"/>
</dbReference>
<dbReference type="PANTHER" id="PTHR43433">
    <property type="entry name" value="HYDROLASE, ALPHA/BETA FOLD FAMILY PROTEIN"/>
    <property type="match status" value="1"/>
</dbReference>
<feature type="compositionally biased region" description="Basic and acidic residues" evidence="1">
    <location>
        <begin position="52"/>
        <end position="66"/>
    </location>
</feature>
<evidence type="ECO:0000259" key="2">
    <source>
        <dbReference type="Pfam" id="PF00561"/>
    </source>
</evidence>
<dbReference type="EMBL" id="JBHSIM010000032">
    <property type="protein sequence ID" value="MFC4833618.1"/>
    <property type="molecule type" value="Genomic_DNA"/>
</dbReference>
<dbReference type="InterPro" id="IPR050471">
    <property type="entry name" value="AB_hydrolase"/>
</dbReference>
<sequence>MPTITANGTTLYYELRGDGPPLMFISGGPGDAGFWPEVADALADEYTVLSYDRRGNSRSPRPEHWTEAPTDEQADDAAALLEALGLAPAVVHGHSAGGIILANLALRRPDVLRGAVFHEPAFVVTPGAQETFAALQERLGAAMAQGGLSRAMEMFLRWADGDAGYESLDPDFRERMLGDGEVLFGLEMRSALSSMPTSDQLASIAVPCVVVAGRENRDPAATHHWAYEAAQWAAEALDAPLVEMPGAHGSMITHPEAFVATMRPVLSRLAASQVDA</sequence>
<comment type="caution">
    <text evidence="3">The sequence shown here is derived from an EMBL/GenBank/DDBJ whole genome shotgun (WGS) entry which is preliminary data.</text>
</comment>
<feature type="region of interest" description="Disordered" evidence="1">
    <location>
        <begin position="52"/>
        <end position="72"/>
    </location>
</feature>
<keyword evidence="3" id="KW-0378">Hydrolase</keyword>
<dbReference type="Proteomes" id="UP001595909">
    <property type="component" value="Unassembled WGS sequence"/>
</dbReference>
<dbReference type="GO" id="GO:0016787">
    <property type="term" value="F:hydrolase activity"/>
    <property type="evidence" value="ECO:0007669"/>
    <property type="project" value="UniProtKB-KW"/>
</dbReference>
<dbReference type="Pfam" id="PF00561">
    <property type="entry name" value="Abhydrolase_1"/>
    <property type="match status" value="1"/>
</dbReference>
<evidence type="ECO:0000256" key="1">
    <source>
        <dbReference type="SAM" id="MobiDB-lite"/>
    </source>
</evidence>
<dbReference type="RefSeq" id="WP_274192036.1">
    <property type="nucleotide sequence ID" value="NZ_BAABHN010000032.1"/>
</dbReference>
<dbReference type="SUPFAM" id="SSF53474">
    <property type="entry name" value="alpha/beta-Hydrolases"/>
    <property type="match status" value="1"/>
</dbReference>
<name>A0ABV9RIL6_9PSEU</name>
<organism evidence="3 4">
    <name type="scientific">Actinomycetospora chibensis</name>
    <dbReference type="NCBI Taxonomy" id="663606"/>
    <lineage>
        <taxon>Bacteria</taxon>
        <taxon>Bacillati</taxon>
        <taxon>Actinomycetota</taxon>
        <taxon>Actinomycetes</taxon>
        <taxon>Pseudonocardiales</taxon>
        <taxon>Pseudonocardiaceae</taxon>
        <taxon>Actinomycetospora</taxon>
    </lineage>
</organism>
<evidence type="ECO:0000313" key="3">
    <source>
        <dbReference type="EMBL" id="MFC4833618.1"/>
    </source>
</evidence>
<feature type="domain" description="AB hydrolase-1" evidence="2">
    <location>
        <begin position="20"/>
        <end position="254"/>
    </location>
</feature>
<keyword evidence="4" id="KW-1185">Reference proteome</keyword>